<name>A0A9Q1EAV9_SYNKA</name>
<evidence type="ECO:0000313" key="2">
    <source>
        <dbReference type="EMBL" id="KAJ8335410.1"/>
    </source>
</evidence>
<accession>A0A9Q1EAV9</accession>
<keyword evidence="3" id="KW-1185">Reference proteome</keyword>
<proteinExistence type="predicted"/>
<comment type="caution">
    <text evidence="2">The sequence shown here is derived from an EMBL/GenBank/DDBJ whole genome shotgun (WGS) entry which is preliminary data.</text>
</comment>
<gene>
    <name evidence="2" type="ORF">SKAU_G00387520</name>
</gene>
<feature type="region of interest" description="Disordered" evidence="1">
    <location>
        <begin position="95"/>
        <end position="114"/>
    </location>
</feature>
<dbReference type="Proteomes" id="UP001152622">
    <property type="component" value="Chromosome 20"/>
</dbReference>
<reference evidence="2" key="1">
    <citation type="journal article" date="2023" name="Science">
        <title>Genome structures resolve the early diversification of teleost fishes.</title>
        <authorList>
            <person name="Parey E."/>
            <person name="Louis A."/>
            <person name="Montfort J."/>
            <person name="Bouchez O."/>
            <person name="Roques C."/>
            <person name="Iampietro C."/>
            <person name="Lluch J."/>
            <person name="Castinel A."/>
            <person name="Donnadieu C."/>
            <person name="Desvignes T."/>
            <person name="Floi Bucao C."/>
            <person name="Jouanno E."/>
            <person name="Wen M."/>
            <person name="Mejri S."/>
            <person name="Dirks R."/>
            <person name="Jansen H."/>
            <person name="Henkel C."/>
            <person name="Chen W.J."/>
            <person name="Zahm M."/>
            <person name="Cabau C."/>
            <person name="Klopp C."/>
            <person name="Thompson A.W."/>
            <person name="Robinson-Rechavi M."/>
            <person name="Braasch I."/>
            <person name="Lecointre G."/>
            <person name="Bobe J."/>
            <person name="Postlethwait J.H."/>
            <person name="Berthelot C."/>
            <person name="Roest Crollius H."/>
            <person name="Guiguen Y."/>
        </authorList>
    </citation>
    <scope>NUCLEOTIDE SEQUENCE</scope>
    <source>
        <strain evidence="2">WJC10195</strain>
    </source>
</reference>
<sequence length="250" mass="26134">MMWASGLGGANSRQCFGRIQRSKRATYAGIAGGVSAAETSGPKEESGDQEEAQLKVSRGRLRREEVDGSAAGSEAAVAAPPTVEEGGTVETASVQLPAPPLPLEPGEGDAVRGHSRLKKRTKVLHHGDSKREAGGKKVRIPEEGALNWRIGIVCWETGNFAEMDGLMDMLVEHGEQTVVVQPEPEETQASPATDVTVVVEEGGACGQDETMRKGDSELSGSKLGDVVGGSQEHYGPGFTGPKSPEGSLFG</sequence>
<dbReference type="EMBL" id="JAINUF010000020">
    <property type="protein sequence ID" value="KAJ8335410.1"/>
    <property type="molecule type" value="Genomic_DNA"/>
</dbReference>
<protein>
    <submittedName>
        <fullName evidence="2">Uncharacterized protein</fullName>
    </submittedName>
</protein>
<evidence type="ECO:0000256" key="1">
    <source>
        <dbReference type="SAM" id="MobiDB-lite"/>
    </source>
</evidence>
<feature type="compositionally biased region" description="Low complexity" evidence="1">
    <location>
        <begin position="68"/>
        <end position="85"/>
    </location>
</feature>
<organism evidence="2 3">
    <name type="scientific">Synaphobranchus kaupii</name>
    <name type="common">Kaup's arrowtooth eel</name>
    <dbReference type="NCBI Taxonomy" id="118154"/>
    <lineage>
        <taxon>Eukaryota</taxon>
        <taxon>Metazoa</taxon>
        <taxon>Chordata</taxon>
        <taxon>Craniata</taxon>
        <taxon>Vertebrata</taxon>
        <taxon>Euteleostomi</taxon>
        <taxon>Actinopterygii</taxon>
        <taxon>Neopterygii</taxon>
        <taxon>Teleostei</taxon>
        <taxon>Anguilliformes</taxon>
        <taxon>Synaphobranchidae</taxon>
        <taxon>Synaphobranchus</taxon>
    </lineage>
</organism>
<dbReference type="AlphaFoldDB" id="A0A9Q1EAV9"/>
<evidence type="ECO:0000313" key="3">
    <source>
        <dbReference type="Proteomes" id="UP001152622"/>
    </source>
</evidence>
<feature type="region of interest" description="Disordered" evidence="1">
    <location>
        <begin position="203"/>
        <end position="250"/>
    </location>
</feature>
<feature type="region of interest" description="Disordered" evidence="1">
    <location>
        <begin position="34"/>
        <end position="89"/>
    </location>
</feature>